<proteinExistence type="predicted"/>
<gene>
    <name evidence="3" type="ORF">FOZ63_015310</name>
</gene>
<evidence type="ECO:0000313" key="4">
    <source>
        <dbReference type="Proteomes" id="UP000553632"/>
    </source>
</evidence>
<dbReference type="AlphaFoldDB" id="A0A7J6Q9Y8"/>
<feature type="compositionally biased region" description="Polar residues" evidence="1">
    <location>
        <begin position="83"/>
        <end position="93"/>
    </location>
</feature>
<evidence type="ECO:0000259" key="2">
    <source>
        <dbReference type="Pfam" id="PF17921"/>
    </source>
</evidence>
<accession>A0A7J6Q9Y8</accession>
<reference evidence="3 4" key="1">
    <citation type="submission" date="2020-04" db="EMBL/GenBank/DDBJ databases">
        <title>Perkinsus olseni comparative genomics.</title>
        <authorList>
            <person name="Bogema D.R."/>
        </authorList>
    </citation>
    <scope>NUCLEOTIDE SEQUENCE [LARGE SCALE GENOMIC DNA]</scope>
    <source>
        <strain evidence="3 4">ATCC PRA-207</strain>
    </source>
</reference>
<dbReference type="Pfam" id="PF17921">
    <property type="entry name" value="Integrase_H2C2"/>
    <property type="match status" value="1"/>
</dbReference>
<evidence type="ECO:0000256" key="1">
    <source>
        <dbReference type="SAM" id="MobiDB-lite"/>
    </source>
</evidence>
<name>A0A7J6Q9Y8_PEROL</name>
<feature type="region of interest" description="Disordered" evidence="1">
    <location>
        <begin position="80"/>
        <end position="104"/>
    </location>
</feature>
<organism evidence="3 4">
    <name type="scientific">Perkinsus olseni</name>
    <name type="common">Perkinsus atlanticus</name>
    <dbReference type="NCBI Taxonomy" id="32597"/>
    <lineage>
        <taxon>Eukaryota</taxon>
        <taxon>Sar</taxon>
        <taxon>Alveolata</taxon>
        <taxon>Perkinsozoa</taxon>
        <taxon>Perkinsea</taxon>
        <taxon>Perkinsida</taxon>
        <taxon>Perkinsidae</taxon>
        <taxon>Perkinsus</taxon>
    </lineage>
</organism>
<feature type="domain" description="Integrase zinc-binding" evidence="2">
    <location>
        <begin position="28"/>
        <end position="81"/>
    </location>
</feature>
<sequence>RSPKVSAAGAKQEAWQDVSTCKDGAIWIPSSQLRNFVMDNHDHEGTEALYQRLHKWVRAEGLRKVCKEVVDQCDVCKRGKAHANQNADGIDQTTGKKRKRDPEE</sequence>
<feature type="non-terminal residue" evidence="3">
    <location>
        <position position="104"/>
    </location>
</feature>
<feature type="compositionally biased region" description="Basic residues" evidence="1">
    <location>
        <begin position="95"/>
        <end position="104"/>
    </location>
</feature>
<protein>
    <recommendedName>
        <fullName evidence="2">Integrase zinc-binding domain-containing protein</fullName>
    </recommendedName>
</protein>
<evidence type="ECO:0000313" key="3">
    <source>
        <dbReference type="EMBL" id="KAF4705359.1"/>
    </source>
</evidence>
<comment type="caution">
    <text evidence="3">The sequence shown here is derived from an EMBL/GenBank/DDBJ whole genome shotgun (WGS) entry which is preliminary data.</text>
</comment>
<dbReference type="Proteomes" id="UP000553632">
    <property type="component" value="Unassembled WGS sequence"/>
</dbReference>
<dbReference type="InterPro" id="IPR041588">
    <property type="entry name" value="Integrase_H2C2"/>
</dbReference>
<feature type="non-terminal residue" evidence="3">
    <location>
        <position position="1"/>
    </location>
</feature>
<dbReference type="EMBL" id="JABANO010034307">
    <property type="protein sequence ID" value="KAF4705359.1"/>
    <property type="molecule type" value="Genomic_DNA"/>
</dbReference>
<keyword evidence="4" id="KW-1185">Reference proteome</keyword>
<dbReference type="Gene3D" id="1.10.340.70">
    <property type="match status" value="1"/>
</dbReference>